<protein>
    <submittedName>
        <fullName evidence="2">DUF3140 domain-containing protein</fullName>
    </submittedName>
</protein>
<dbReference type="PANTHER" id="PTHR40630:SF1">
    <property type="entry name" value="DNA-BINDING PROTEIN"/>
    <property type="match status" value="1"/>
</dbReference>
<dbReference type="PANTHER" id="PTHR40630">
    <property type="entry name" value="POSSIBLE DNA-BINDING PROTEIN"/>
    <property type="match status" value="1"/>
</dbReference>
<evidence type="ECO:0000313" key="2">
    <source>
        <dbReference type="EMBL" id="MFD1718307.1"/>
    </source>
</evidence>
<comment type="caution">
    <text evidence="2">The sequence shown here is derived from an EMBL/GenBank/DDBJ whole genome shotgun (WGS) entry which is preliminary data.</text>
</comment>
<feature type="region of interest" description="Disordered" evidence="1">
    <location>
        <begin position="80"/>
        <end position="109"/>
    </location>
</feature>
<dbReference type="EMBL" id="JBHUEE010000005">
    <property type="protein sequence ID" value="MFD1718307.1"/>
    <property type="molecule type" value="Genomic_DNA"/>
</dbReference>
<reference evidence="3" key="1">
    <citation type="journal article" date="2019" name="Int. J. Syst. Evol. Microbiol.">
        <title>The Global Catalogue of Microorganisms (GCM) 10K type strain sequencing project: providing services to taxonomists for standard genome sequencing and annotation.</title>
        <authorList>
            <consortium name="The Broad Institute Genomics Platform"/>
            <consortium name="The Broad Institute Genome Sequencing Center for Infectious Disease"/>
            <person name="Wu L."/>
            <person name="Ma J."/>
        </authorList>
    </citation>
    <scope>NUCLEOTIDE SEQUENCE [LARGE SCALE GENOMIC DNA]</scope>
    <source>
        <strain evidence="3">JCM 17130</strain>
    </source>
</reference>
<dbReference type="Pfam" id="PF11338">
    <property type="entry name" value="DUF3140"/>
    <property type="match status" value="1"/>
</dbReference>
<name>A0ABW4L554_9MICO</name>
<organism evidence="2 3">
    <name type="scientific">Georgenia deserti</name>
    <dbReference type="NCBI Taxonomy" id="2093781"/>
    <lineage>
        <taxon>Bacteria</taxon>
        <taxon>Bacillati</taxon>
        <taxon>Actinomycetota</taxon>
        <taxon>Actinomycetes</taxon>
        <taxon>Micrococcales</taxon>
        <taxon>Bogoriellaceae</taxon>
        <taxon>Georgenia</taxon>
    </lineage>
</organism>
<dbReference type="RefSeq" id="WP_388006338.1">
    <property type="nucleotide sequence ID" value="NZ_JBHUEE010000005.1"/>
</dbReference>
<accession>A0ABW4L554</accession>
<keyword evidence="3" id="KW-1185">Reference proteome</keyword>
<proteinExistence type="predicted"/>
<dbReference type="Proteomes" id="UP001597277">
    <property type="component" value="Unassembled WGS sequence"/>
</dbReference>
<evidence type="ECO:0000313" key="3">
    <source>
        <dbReference type="Proteomes" id="UP001597277"/>
    </source>
</evidence>
<evidence type="ECO:0000256" key="1">
    <source>
        <dbReference type="SAM" id="MobiDB-lite"/>
    </source>
</evidence>
<sequence length="109" mass="12097">MATVDDELWDEFHRVVNMSSAELQAWLATDEAGESTEPLPDQAGTARSRQVLEILGKRRTDLTTDDATVMRAVVEEVRAARGAEPEPKAGDDGWRRRLMSLGHDPLKPV</sequence>
<gene>
    <name evidence="2" type="ORF">ACFSE6_10705</name>
</gene>
<dbReference type="InterPro" id="IPR021487">
    <property type="entry name" value="DUF3140"/>
</dbReference>
<feature type="compositionally biased region" description="Basic and acidic residues" evidence="1">
    <location>
        <begin position="80"/>
        <end position="95"/>
    </location>
</feature>